<evidence type="ECO:0000256" key="7">
    <source>
        <dbReference type="ARBA" id="ARBA00023288"/>
    </source>
</evidence>
<keyword evidence="11" id="KW-1185">Reference proteome</keyword>
<feature type="non-terminal residue" evidence="10">
    <location>
        <position position="1"/>
    </location>
</feature>
<evidence type="ECO:0000256" key="2">
    <source>
        <dbReference type="ARBA" id="ARBA00007886"/>
    </source>
</evidence>
<comment type="caution">
    <text evidence="10">The sequence shown here is derived from an EMBL/GenBank/DDBJ whole genome shotgun (WGS) entry which is preliminary data.</text>
</comment>
<name>A0ABS7C212_9BACL</name>
<protein>
    <submittedName>
        <fullName evidence="10">Ger(X)C family spore germination protein</fullName>
    </submittedName>
</protein>
<keyword evidence="6" id="KW-0564">Palmitate</keyword>
<evidence type="ECO:0000313" key="11">
    <source>
        <dbReference type="Proteomes" id="UP001519887"/>
    </source>
</evidence>
<dbReference type="InterPro" id="IPR046953">
    <property type="entry name" value="Spore_GerAC-like_C"/>
</dbReference>
<keyword evidence="4" id="KW-0732">Signal</keyword>
<proteinExistence type="inferred from homology"/>
<evidence type="ECO:0000313" key="10">
    <source>
        <dbReference type="EMBL" id="MBW7454948.1"/>
    </source>
</evidence>
<accession>A0ABS7C212</accession>
<feature type="domain" description="Spore germination GerAC-like C-terminal" evidence="8">
    <location>
        <begin position="130"/>
        <end position="298"/>
    </location>
</feature>
<evidence type="ECO:0000256" key="1">
    <source>
        <dbReference type="ARBA" id="ARBA00004635"/>
    </source>
</evidence>
<dbReference type="Gene3D" id="3.30.300.210">
    <property type="entry name" value="Nutrient germinant receptor protein C, domain 3"/>
    <property type="match status" value="1"/>
</dbReference>
<feature type="domain" description="Spore germination protein N-terminal" evidence="9">
    <location>
        <begin position="1"/>
        <end position="121"/>
    </location>
</feature>
<comment type="similarity">
    <text evidence="2">Belongs to the GerABKC lipoprotein family.</text>
</comment>
<reference evidence="10 11" key="1">
    <citation type="submission" date="2021-07" db="EMBL/GenBank/DDBJ databases">
        <title>Paenibacillus radiodurans sp. nov., isolated from the southeastern edge of Tengger Desert.</title>
        <authorList>
            <person name="Zhang G."/>
        </authorList>
    </citation>
    <scope>NUCLEOTIDE SEQUENCE [LARGE SCALE GENOMIC DNA]</scope>
    <source>
        <strain evidence="10 11">CCM 7311</strain>
    </source>
</reference>
<dbReference type="Proteomes" id="UP001519887">
    <property type="component" value="Unassembled WGS sequence"/>
</dbReference>
<dbReference type="InterPro" id="IPR008844">
    <property type="entry name" value="Spore_GerAC-like"/>
</dbReference>
<dbReference type="EMBL" id="JAHZIK010000278">
    <property type="protein sequence ID" value="MBW7454948.1"/>
    <property type="molecule type" value="Genomic_DNA"/>
</dbReference>
<dbReference type="PANTHER" id="PTHR35789">
    <property type="entry name" value="SPORE GERMINATION PROTEIN B3"/>
    <property type="match status" value="1"/>
</dbReference>
<dbReference type="PANTHER" id="PTHR35789:SF1">
    <property type="entry name" value="SPORE GERMINATION PROTEIN B3"/>
    <property type="match status" value="1"/>
</dbReference>
<comment type="subcellular location">
    <subcellularLocation>
        <location evidence="1">Membrane</location>
        <topology evidence="1">Lipid-anchor</topology>
    </subcellularLocation>
</comment>
<evidence type="ECO:0000256" key="4">
    <source>
        <dbReference type="ARBA" id="ARBA00022729"/>
    </source>
</evidence>
<keyword evidence="3" id="KW-0309">Germination</keyword>
<dbReference type="InterPro" id="IPR038501">
    <property type="entry name" value="Spore_GerAC_C_sf"/>
</dbReference>
<dbReference type="InterPro" id="IPR057336">
    <property type="entry name" value="GerAC_N"/>
</dbReference>
<dbReference type="Pfam" id="PF25198">
    <property type="entry name" value="Spore_GerAC_N"/>
    <property type="match status" value="1"/>
</dbReference>
<evidence type="ECO:0000259" key="8">
    <source>
        <dbReference type="Pfam" id="PF05504"/>
    </source>
</evidence>
<keyword evidence="5" id="KW-0472">Membrane</keyword>
<gene>
    <name evidence="10" type="ORF">K0U00_12975</name>
</gene>
<evidence type="ECO:0000256" key="5">
    <source>
        <dbReference type="ARBA" id="ARBA00023136"/>
    </source>
</evidence>
<evidence type="ECO:0000256" key="3">
    <source>
        <dbReference type="ARBA" id="ARBA00022544"/>
    </source>
</evidence>
<evidence type="ECO:0000256" key="6">
    <source>
        <dbReference type="ARBA" id="ARBA00023139"/>
    </source>
</evidence>
<keyword evidence="7" id="KW-0449">Lipoprotein</keyword>
<dbReference type="Pfam" id="PF05504">
    <property type="entry name" value="Spore_GerAC"/>
    <property type="match status" value="1"/>
</dbReference>
<organism evidence="10 11">
    <name type="scientific">Paenibacillus sepulcri</name>
    <dbReference type="NCBI Taxonomy" id="359917"/>
    <lineage>
        <taxon>Bacteria</taxon>
        <taxon>Bacillati</taxon>
        <taxon>Bacillota</taxon>
        <taxon>Bacilli</taxon>
        <taxon>Bacillales</taxon>
        <taxon>Paenibacillaceae</taxon>
        <taxon>Paenibacillus</taxon>
    </lineage>
</organism>
<dbReference type="NCBIfam" id="TIGR02887">
    <property type="entry name" value="spore_ger_x_C"/>
    <property type="match status" value="1"/>
</dbReference>
<evidence type="ECO:0000259" key="9">
    <source>
        <dbReference type="Pfam" id="PF25198"/>
    </source>
</evidence>
<sequence length="306" mass="34897">GYTIDDALDNLQQQIADPRTLIHLRIVVISEAIARRGLRDLNDYFRRETQVRRTTWLLVSDVEAARLMDVAPPLERVPALYLLAMIEKSHQMGKFPTDYIGKFWSAESKLGQDGYLPYVSIRQKENILLKGMAYFNEDKMVGYTTPIQIGVYMGIMGLNPGGYSALFDVPGVGVVMVNTLKRSSRVKVKINDGIPHAEIDIQLEATMKEKIGEAGSFDSQAKLHEVERVFEQEVKKNAIQLIKETQLKKSDVFGFGEKIRAHERSFWNRNIKSEKDWENLYAKLTADVHVHVDLRRFGLVAQNKSE</sequence>